<dbReference type="EMBL" id="KZ819606">
    <property type="protein sequence ID" value="PWN32285.1"/>
    <property type="molecule type" value="Genomic_DNA"/>
</dbReference>
<evidence type="ECO:0000313" key="2">
    <source>
        <dbReference type="Proteomes" id="UP000245771"/>
    </source>
</evidence>
<organism evidence="1 2">
    <name type="scientific">Meira miltonrushii</name>
    <dbReference type="NCBI Taxonomy" id="1280837"/>
    <lineage>
        <taxon>Eukaryota</taxon>
        <taxon>Fungi</taxon>
        <taxon>Dikarya</taxon>
        <taxon>Basidiomycota</taxon>
        <taxon>Ustilaginomycotina</taxon>
        <taxon>Exobasidiomycetes</taxon>
        <taxon>Exobasidiales</taxon>
        <taxon>Brachybasidiaceae</taxon>
        <taxon>Meira</taxon>
    </lineage>
</organism>
<accession>A0A316V9W5</accession>
<reference evidence="1 2" key="1">
    <citation type="journal article" date="2018" name="Mol. Biol. Evol.">
        <title>Broad Genomic Sampling Reveals a Smut Pathogenic Ancestry of the Fungal Clade Ustilaginomycotina.</title>
        <authorList>
            <person name="Kijpornyongpan T."/>
            <person name="Mondo S.J."/>
            <person name="Barry K."/>
            <person name="Sandor L."/>
            <person name="Lee J."/>
            <person name="Lipzen A."/>
            <person name="Pangilinan J."/>
            <person name="LaButti K."/>
            <person name="Hainaut M."/>
            <person name="Henrissat B."/>
            <person name="Grigoriev I.V."/>
            <person name="Spatafora J.W."/>
            <person name="Aime M.C."/>
        </authorList>
    </citation>
    <scope>NUCLEOTIDE SEQUENCE [LARGE SCALE GENOMIC DNA]</scope>
    <source>
        <strain evidence="1 2">MCA 3882</strain>
    </source>
</reference>
<name>A0A316V9W5_9BASI</name>
<dbReference type="AlphaFoldDB" id="A0A316V9W5"/>
<keyword evidence="2" id="KW-1185">Reference proteome</keyword>
<proteinExistence type="predicted"/>
<dbReference type="GeneID" id="37022963"/>
<protein>
    <submittedName>
        <fullName evidence="1">Uncharacterized protein</fullName>
    </submittedName>
</protein>
<sequence>MQQARQMASDFPWMDESILQKHRKPSFVKITVSSLNLVQDSLPRILPAQLVQLADGWKAKKVYASGSRHYPSFYVEPDQAQRQWRNLSDPKEYEKWAAYRRDKPEDWKRYKDERLGGALSGGMGAEQREYWKAKDALRGVETQATQQQQ</sequence>
<dbReference type="InParanoid" id="A0A316V9W5"/>
<dbReference type="Proteomes" id="UP000245771">
    <property type="component" value="Unassembled WGS sequence"/>
</dbReference>
<evidence type="ECO:0000313" key="1">
    <source>
        <dbReference type="EMBL" id="PWN32285.1"/>
    </source>
</evidence>
<dbReference type="RefSeq" id="XP_025352587.1">
    <property type="nucleotide sequence ID" value="XM_025501182.1"/>
</dbReference>
<gene>
    <name evidence="1" type="ORF">FA14DRAFT_182194</name>
</gene>